<evidence type="ECO:0000256" key="1">
    <source>
        <dbReference type="SAM" id="Phobius"/>
    </source>
</evidence>
<dbReference type="KEGG" id="cdet:87949416"/>
<reference evidence="3" key="1">
    <citation type="journal article" date="2023" name="bioRxiv">
        <title>Complete genome of the Medicago anthracnose fungus, Colletotrichum destructivum, reveals a mini-chromosome-like region within a core chromosome.</title>
        <authorList>
            <person name="Lapalu N."/>
            <person name="Simon A."/>
            <person name="Lu A."/>
            <person name="Plaumann P.-L."/>
            <person name="Amselem J."/>
            <person name="Pigne S."/>
            <person name="Auger A."/>
            <person name="Koch C."/>
            <person name="Dallery J.-F."/>
            <person name="O'Connell R.J."/>
        </authorList>
    </citation>
    <scope>NUCLEOTIDE SEQUENCE [LARGE SCALE GENOMIC DNA]</scope>
    <source>
        <strain evidence="3">CBS 520.97</strain>
    </source>
</reference>
<proteinExistence type="predicted"/>
<keyword evidence="1" id="KW-0812">Transmembrane</keyword>
<dbReference type="GeneID" id="87949416"/>
<dbReference type="PANTHER" id="PTHR35896">
    <property type="entry name" value="IG-LIKE DOMAIN-CONTAINING PROTEIN"/>
    <property type="match status" value="1"/>
</dbReference>
<name>A0AAX4IXS8_9PEZI</name>
<dbReference type="InterPro" id="IPR053008">
    <property type="entry name" value="Phomopsin_biosynth_assoc"/>
</dbReference>
<keyword evidence="1" id="KW-0472">Membrane</keyword>
<evidence type="ECO:0000313" key="2">
    <source>
        <dbReference type="EMBL" id="WQF87902.1"/>
    </source>
</evidence>
<evidence type="ECO:0000313" key="3">
    <source>
        <dbReference type="Proteomes" id="UP001322277"/>
    </source>
</evidence>
<protein>
    <submittedName>
        <fullName evidence="2">Uncharacterized protein</fullName>
    </submittedName>
</protein>
<organism evidence="2 3">
    <name type="scientific">Colletotrichum destructivum</name>
    <dbReference type="NCBI Taxonomy" id="34406"/>
    <lineage>
        <taxon>Eukaryota</taxon>
        <taxon>Fungi</taxon>
        <taxon>Dikarya</taxon>
        <taxon>Ascomycota</taxon>
        <taxon>Pezizomycotina</taxon>
        <taxon>Sordariomycetes</taxon>
        <taxon>Hypocreomycetidae</taxon>
        <taxon>Glomerellales</taxon>
        <taxon>Glomerellaceae</taxon>
        <taxon>Colletotrichum</taxon>
        <taxon>Colletotrichum destructivum species complex</taxon>
    </lineage>
</organism>
<gene>
    <name evidence="2" type="ORF">CDEST_12916</name>
</gene>
<dbReference type="EMBL" id="CP137312">
    <property type="protein sequence ID" value="WQF87902.1"/>
    <property type="molecule type" value="Genomic_DNA"/>
</dbReference>
<keyword evidence="3" id="KW-1185">Reference proteome</keyword>
<keyword evidence="1" id="KW-1133">Transmembrane helix</keyword>
<feature type="transmembrane region" description="Helical" evidence="1">
    <location>
        <begin position="60"/>
        <end position="78"/>
    </location>
</feature>
<accession>A0AAX4IXS8</accession>
<dbReference type="PANTHER" id="PTHR35896:SF3">
    <property type="entry name" value="MAJOR FACILITATOR SUPERFAMILY TRANSPORTER"/>
    <property type="match status" value="1"/>
</dbReference>
<sequence>MSDYNNLTEDEEKRHPVTPYISSHLSRTFWFQNDDDAVTTGEDWQASRHKLHCFYTSPHFYYSITILLILSVCIIQFTSQHHLRSYLPPSDGPSPLCGSSPEEARAIGCTFDVYVNGWLPAACYDRAVAEQSESNSSDLHTSATGRTTFPVYWDEGMTEPATLEDVMLAAFENGEDGYNVRFHTVWEYHRAHCLHLWRLAASALQRLSEGKRDVGVYYKAASPEHVWHCNKVIIEGDARSPEKKDTITPGIGRCVWLGNLENVAYR</sequence>
<dbReference type="Proteomes" id="UP001322277">
    <property type="component" value="Chromosome 8"/>
</dbReference>
<dbReference type="AlphaFoldDB" id="A0AAX4IXS8"/>
<dbReference type="RefSeq" id="XP_062785123.1">
    <property type="nucleotide sequence ID" value="XM_062929072.1"/>
</dbReference>